<keyword evidence="3" id="KW-1185">Reference proteome</keyword>
<dbReference type="Proteomes" id="UP000182915">
    <property type="component" value="Chromosome I"/>
</dbReference>
<dbReference type="Gene3D" id="3.30.450.40">
    <property type="match status" value="1"/>
</dbReference>
<dbReference type="STRING" id="370526.SAMN04489835_5327"/>
<gene>
    <name evidence="2" type="ORF">SAMN04489835_5327</name>
</gene>
<dbReference type="SUPFAM" id="SSF55781">
    <property type="entry name" value="GAF domain-like"/>
    <property type="match status" value="1"/>
</dbReference>
<name>A0A1H6LKA7_MYCRU</name>
<dbReference type="InterPro" id="IPR029016">
    <property type="entry name" value="GAF-like_dom_sf"/>
</dbReference>
<dbReference type="AlphaFoldDB" id="A0A1H6LKA7"/>
<accession>A0A1H6LKA7</accession>
<dbReference type="OrthoDB" id="4929862at2"/>
<protein>
    <submittedName>
        <fullName evidence="2">GAF domain-containing protein</fullName>
    </submittedName>
</protein>
<evidence type="ECO:0000313" key="3">
    <source>
        <dbReference type="Proteomes" id="UP000182915"/>
    </source>
</evidence>
<dbReference type="Pfam" id="PF13185">
    <property type="entry name" value="GAF_2"/>
    <property type="match status" value="1"/>
</dbReference>
<feature type="domain" description="GAF" evidence="1">
    <location>
        <begin position="19"/>
        <end position="159"/>
    </location>
</feature>
<dbReference type="RefSeq" id="WP_157897844.1">
    <property type="nucleotide sequence ID" value="NZ_LT629971.1"/>
</dbReference>
<dbReference type="InterPro" id="IPR003018">
    <property type="entry name" value="GAF"/>
</dbReference>
<proteinExistence type="predicted"/>
<evidence type="ECO:0000259" key="1">
    <source>
        <dbReference type="Pfam" id="PF13185"/>
    </source>
</evidence>
<reference evidence="3" key="1">
    <citation type="submission" date="2016-10" db="EMBL/GenBank/DDBJ databases">
        <authorList>
            <person name="Varghese N."/>
            <person name="Submissions S."/>
        </authorList>
    </citation>
    <scope>NUCLEOTIDE SEQUENCE [LARGE SCALE GENOMIC DNA]</scope>
    <source>
        <strain evidence="3">DSM 45405</strain>
    </source>
</reference>
<evidence type="ECO:0000313" key="2">
    <source>
        <dbReference type="EMBL" id="SEH89014.1"/>
    </source>
</evidence>
<organism evidence="2 3">
    <name type="scientific">Mycolicibacterium rutilum</name>
    <name type="common">Mycobacterium rutilum</name>
    <dbReference type="NCBI Taxonomy" id="370526"/>
    <lineage>
        <taxon>Bacteria</taxon>
        <taxon>Bacillati</taxon>
        <taxon>Actinomycetota</taxon>
        <taxon>Actinomycetes</taxon>
        <taxon>Mycobacteriales</taxon>
        <taxon>Mycobacteriaceae</taxon>
        <taxon>Mycolicibacterium</taxon>
    </lineage>
</organism>
<sequence>MTSNPAVARLHQWPVPVSMTLTGTLRFVADRAAEEVGVSAGACVNLLTTRGRRITSVATDPVAERLSALHDRFDDNPGAAAWARGAAVAVTGSNHQQPWSAWRRQAIELGAPSVLFAALCTPQRVLGTLMVYSPRPDAYRRSDEEMLDGYARDAAILIDETQSARTQFIRTAKTKR</sequence>
<dbReference type="EMBL" id="LT629971">
    <property type="protein sequence ID" value="SEH89014.1"/>
    <property type="molecule type" value="Genomic_DNA"/>
</dbReference>